<organism evidence="8 9">
    <name type="scientific">Rhodococcus xishaensis</name>
    <dbReference type="NCBI Taxonomy" id="2487364"/>
    <lineage>
        <taxon>Bacteria</taxon>
        <taxon>Bacillati</taxon>
        <taxon>Actinomycetota</taxon>
        <taxon>Actinomycetes</taxon>
        <taxon>Mycobacteriales</taxon>
        <taxon>Nocardiaceae</taxon>
        <taxon>Rhodococcus</taxon>
    </lineage>
</organism>
<keyword evidence="2 6" id="KW-0812">Transmembrane</keyword>
<feature type="transmembrane region" description="Helical" evidence="6">
    <location>
        <begin position="412"/>
        <end position="433"/>
    </location>
</feature>
<dbReference type="InterPro" id="IPR020846">
    <property type="entry name" value="MFS_dom"/>
</dbReference>
<dbReference type="InterPro" id="IPR018043">
    <property type="entry name" value="Na/Gal_symport_CS"/>
</dbReference>
<dbReference type="EMBL" id="RKLO01000005">
    <property type="protein sequence ID" value="RVW01155.1"/>
    <property type="molecule type" value="Genomic_DNA"/>
</dbReference>
<feature type="transmembrane region" description="Helical" evidence="6">
    <location>
        <begin position="254"/>
        <end position="274"/>
    </location>
</feature>
<dbReference type="GO" id="GO:0006814">
    <property type="term" value="P:sodium ion transport"/>
    <property type="evidence" value="ECO:0007669"/>
    <property type="project" value="InterPro"/>
</dbReference>
<feature type="transmembrane region" description="Helical" evidence="6">
    <location>
        <begin position="77"/>
        <end position="100"/>
    </location>
</feature>
<dbReference type="PANTHER" id="PTHR23528">
    <property type="match status" value="1"/>
</dbReference>
<evidence type="ECO:0000259" key="7">
    <source>
        <dbReference type="PROSITE" id="PS50850"/>
    </source>
</evidence>
<feature type="transmembrane region" description="Helical" evidence="6">
    <location>
        <begin position="321"/>
        <end position="347"/>
    </location>
</feature>
<dbReference type="InterPro" id="IPR036259">
    <property type="entry name" value="MFS_trans_sf"/>
</dbReference>
<evidence type="ECO:0000256" key="6">
    <source>
        <dbReference type="SAM" id="Phobius"/>
    </source>
</evidence>
<feature type="transmembrane region" description="Helical" evidence="6">
    <location>
        <begin position="286"/>
        <end position="309"/>
    </location>
</feature>
<feature type="transmembrane region" description="Helical" evidence="6">
    <location>
        <begin position="136"/>
        <end position="157"/>
    </location>
</feature>
<evidence type="ECO:0000256" key="2">
    <source>
        <dbReference type="ARBA" id="ARBA00022692"/>
    </source>
</evidence>
<comment type="caution">
    <text evidence="8">The sequence shown here is derived from an EMBL/GenBank/DDBJ whole genome shotgun (WGS) entry which is preliminary data.</text>
</comment>
<keyword evidence="9" id="KW-1185">Reference proteome</keyword>
<dbReference type="PROSITE" id="PS00872">
    <property type="entry name" value="NA_GALACTOSIDE_SYMP"/>
    <property type="match status" value="1"/>
</dbReference>
<evidence type="ECO:0000256" key="3">
    <source>
        <dbReference type="ARBA" id="ARBA00022989"/>
    </source>
</evidence>
<dbReference type="Proteomes" id="UP000283479">
    <property type="component" value="Unassembled WGS sequence"/>
</dbReference>
<comment type="subcellular location">
    <subcellularLocation>
        <location evidence="1">Cell membrane</location>
        <topology evidence="1">Multi-pass membrane protein</topology>
    </subcellularLocation>
</comment>
<feature type="region of interest" description="Disordered" evidence="5">
    <location>
        <begin position="1"/>
        <end position="31"/>
    </location>
</feature>
<evidence type="ECO:0000313" key="9">
    <source>
        <dbReference type="Proteomes" id="UP000283479"/>
    </source>
</evidence>
<accession>A0A438AR02</accession>
<dbReference type="Gene3D" id="1.20.1250.20">
    <property type="entry name" value="MFS general substrate transporter like domains"/>
    <property type="match status" value="2"/>
</dbReference>
<dbReference type="SUPFAM" id="SSF103473">
    <property type="entry name" value="MFS general substrate transporter"/>
    <property type="match status" value="1"/>
</dbReference>
<sequence>MATTADGTPGEGENRGPSVGLAEHQPLSPPTEMPKPRVLAAFAFAQFALFVALLGPPTVSIAIKLTAVVGSDNAPQAAGLVLGVGAIAALVAGPIFGYLSDRTTGPWGRRRPWMIGGSIGLALCLLVMAVSDSVPVLVVSWFVAQLVANAALAAYLATIADQIPVHRHASISALVNVMQQAGILVAVYAVSFLSSNIVAIFMVPAAIGVVGMVVYSLVLPDKPLLERPPSRGAREWLSLIWVDPRKHPDFAWAFLSRFLFFIGLFLFTSFRLFWMQDRIGLDTDTAASVVATGVLIYTVILMITGQIAGVVSDRIKRRKPLVFISVAMSALGFGMLAGVTTVTGFYVVEAILGIAYGIYFGADLALVIEVLPDPENIAKDLGIFNIANAAPQSLAPLFGAGLLAIGSGGQNYTLLYIVSAVVALLGAVAILPVKKVR</sequence>
<dbReference type="PROSITE" id="PS50850">
    <property type="entry name" value="MFS"/>
    <property type="match status" value="1"/>
</dbReference>
<feature type="transmembrane region" description="Helical" evidence="6">
    <location>
        <begin position="197"/>
        <end position="218"/>
    </location>
</feature>
<feature type="domain" description="Major facilitator superfamily (MFS) profile" evidence="7">
    <location>
        <begin position="41"/>
        <end position="437"/>
    </location>
</feature>
<dbReference type="RefSeq" id="WP_127955039.1">
    <property type="nucleotide sequence ID" value="NZ_RKLO01000005.1"/>
</dbReference>
<reference evidence="8 9" key="1">
    <citation type="submission" date="2018-11" db="EMBL/GenBank/DDBJ databases">
        <title>Rhodococcus spongicola sp. nov. and Rhodococcus xishaensis sp. nov. from marine sponges.</title>
        <authorList>
            <person name="Li L."/>
            <person name="Lin H.W."/>
        </authorList>
    </citation>
    <scope>NUCLEOTIDE SEQUENCE [LARGE SCALE GENOMIC DNA]</scope>
    <source>
        <strain evidence="8 9">LHW51113</strain>
    </source>
</reference>
<dbReference type="InterPro" id="IPR011701">
    <property type="entry name" value="MFS"/>
</dbReference>
<evidence type="ECO:0000313" key="8">
    <source>
        <dbReference type="EMBL" id="RVW01155.1"/>
    </source>
</evidence>
<dbReference type="PANTHER" id="PTHR23528:SF1">
    <property type="entry name" value="MAJOR FACILITATOR SUPERFAMILY (MFS) PROFILE DOMAIN-CONTAINING PROTEIN"/>
    <property type="match status" value="1"/>
</dbReference>
<proteinExistence type="predicted"/>
<dbReference type="GO" id="GO:0005886">
    <property type="term" value="C:plasma membrane"/>
    <property type="evidence" value="ECO:0007669"/>
    <property type="project" value="UniProtKB-SubCell"/>
</dbReference>
<dbReference type="Pfam" id="PF07690">
    <property type="entry name" value="MFS_1"/>
    <property type="match status" value="1"/>
</dbReference>
<keyword evidence="3 6" id="KW-1133">Transmembrane helix</keyword>
<evidence type="ECO:0000256" key="4">
    <source>
        <dbReference type="ARBA" id="ARBA00023136"/>
    </source>
</evidence>
<protein>
    <submittedName>
        <fullName evidence="8">MFS transporter</fullName>
    </submittedName>
</protein>
<name>A0A438AR02_9NOCA</name>
<keyword evidence="4 6" id="KW-0472">Membrane</keyword>
<feature type="transmembrane region" description="Helical" evidence="6">
    <location>
        <begin position="38"/>
        <end position="57"/>
    </location>
</feature>
<evidence type="ECO:0000256" key="5">
    <source>
        <dbReference type="SAM" id="MobiDB-lite"/>
    </source>
</evidence>
<feature type="transmembrane region" description="Helical" evidence="6">
    <location>
        <begin position="383"/>
        <end position="406"/>
    </location>
</feature>
<dbReference type="GO" id="GO:0022857">
    <property type="term" value="F:transmembrane transporter activity"/>
    <property type="evidence" value="ECO:0007669"/>
    <property type="project" value="InterPro"/>
</dbReference>
<feature type="transmembrane region" description="Helical" evidence="6">
    <location>
        <begin position="353"/>
        <end position="371"/>
    </location>
</feature>
<evidence type="ECO:0000256" key="1">
    <source>
        <dbReference type="ARBA" id="ARBA00004651"/>
    </source>
</evidence>
<feature type="transmembrane region" description="Helical" evidence="6">
    <location>
        <begin position="169"/>
        <end position="191"/>
    </location>
</feature>
<dbReference type="OrthoDB" id="7584869at2"/>
<gene>
    <name evidence="8" type="ORF">EGT50_12905</name>
</gene>
<feature type="transmembrane region" description="Helical" evidence="6">
    <location>
        <begin position="112"/>
        <end position="130"/>
    </location>
</feature>
<dbReference type="AlphaFoldDB" id="A0A438AR02"/>